<evidence type="ECO:0000256" key="4">
    <source>
        <dbReference type="PROSITE-ProRule" id="PRU00330"/>
    </source>
</evidence>
<dbReference type="InterPro" id="IPR001373">
    <property type="entry name" value="Cullin_N"/>
</dbReference>
<dbReference type="PROSITE" id="PS01256">
    <property type="entry name" value="CULLIN_1"/>
    <property type="match status" value="1"/>
</dbReference>
<dbReference type="InterPro" id="IPR016159">
    <property type="entry name" value="Cullin_repeat-like_dom_sf"/>
</dbReference>
<dbReference type="Gene3D" id="1.10.10.10">
    <property type="entry name" value="Winged helix-like DNA-binding domain superfamily/Winged helix DNA-binding domain"/>
    <property type="match status" value="1"/>
</dbReference>
<dbReference type="FunFam" id="1.20.1310.10:FF:000034">
    <property type="entry name" value="Related to Cullin-3"/>
    <property type="match status" value="1"/>
</dbReference>
<feature type="region of interest" description="Disordered" evidence="6">
    <location>
        <begin position="718"/>
        <end position="750"/>
    </location>
</feature>
<dbReference type="InterPro" id="IPR019559">
    <property type="entry name" value="Cullin_neddylation_domain"/>
</dbReference>
<feature type="region of interest" description="Disordered" evidence="6">
    <location>
        <begin position="1"/>
        <end position="23"/>
    </location>
</feature>
<dbReference type="SMART" id="SM00884">
    <property type="entry name" value="Cullin_Nedd8"/>
    <property type="match status" value="1"/>
</dbReference>
<accession>A0A854QA49</accession>
<dbReference type="FunFam" id="1.20.1310.10:FF:000071">
    <property type="entry name" value="Ubiquitin-protein ligase, putative"/>
    <property type="match status" value="1"/>
</dbReference>
<keyword evidence="2" id="KW-1017">Isopeptide bond</keyword>
<dbReference type="Gene3D" id="1.20.1310.10">
    <property type="entry name" value="Cullin Repeats"/>
    <property type="match status" value="4"/>
</dbReference>
<feature type="domain" description="Cullin family profile" evidence="7">
    <location>
        <begin position="430"/>
        <end position="669"/>
    </location>
</feature>
<evidence type="ECO:0000313" key="9">
    <source>
        <dbReference type="Proteomes" id="UP000199727"/>
    </source>
</evidence>
<dbReference type="InterPro" id="IPR059120">
    <property type="entry name" value="Cullin-like_AB"/>
</dbReference>
<dbReference type="InterPro" id="IPR036388">
    <property type="entry name" value="WH-like_DNA-bd_sf"/>
</dbReference>
<comment type="caution">
    <text evidence="8">The sequence shown here is derived from an EMBL/GenBank/DDBJ whole genome shotgun (WGS) entry which is preliminary data.</text>
</comment>
<evidence type="ECO:0000256" key="6">
    <source>
        <dbReference type="SAM" id="MobiDB-lite"/>
    </source>
</evidence>
<dbReference type="EMBL" id="AMKT01000059">
    <property type="protein sequence ID" value="OXG17665.1"/>
    <property type="molecule type" value="Genomic_DNA"/>
</dbReference>
<keyword evidence="3" id="KW-0832">Ubl conjugation</keyword>
<reference evidence="8 9" key="1">
    <citation type="submission" date="2017-06" db="EMBL/GenBank/DDBJ databases">
        <title>Global population genomics of the pathogenic fungus Cryptococcus neoformans var. grubii.</title>
        <authorList>
            <person name="Cuomo C."/>
            <person name="Litvintseva A."/>
            <person name="Chen Y."/>
            <person name="Young S."/>
            <person name="Zeng Q."/>
            <person name="Chapman S."/>
            <person name="Gujja S."/>
            <person name="Saif S."/>
            <person name="Birren B."/>
        </authorList>
    </citation>
    <scope>NUCLEOTIDE SEQUENCE [LARGE SCALE GENOMIC DNA]</scope>
    <source>
        <strain evidence="8 9">Tu259-1</strain>
    </source>
</reference>
<feature type="compositionally biased region" description="Basic and acidic residues" evidence="6">
    <location>
        <begin position="737"/>
        <end position="750"/>
    </location>
</feature>
<proteinExistence type="inferred from homology"/>
<dbReference type="GO" id="GO:0031625">
    <property type="term" value="F:ubiquitin protein ligase binding"/>
    <property type="evidence" value="ECO:0007669"/>
    <property type="project" value="InterPro"/>
</dbReference>
<dbReference type="SUPFAM" id="SSF74788">
    <property type="entry name" value="Cullin repeat-like"/>
    <property type="match status" value="1"/>
</dbReference>
<dbReference type="PROSITE" id="PS50069">
    <property type="entry name" value="CULLIN_2"/>
    <property type="match status" value="1"/>
</dbReference>
<dbReference type="InterPro" id="IPR036317">
    <property type="entry name" value="Cullin_homology_sf"/>
</dbReference>
<feature type="compositionally biased region" description="Basic residues" evidence="6">
    <location>
        <begin position="9"/>
        <end position="19"/>
    </location>
</feature>
<dbReference type="FunFam" id="1.20.1310.10:FF:000062">
    <property type="entry name" value="Unplaced genomic scaffold supercont1.188, whole genome shotgun sequence"/>
    <property type="match status" value="1"/>
</dbReference>
<dbReference type="OrthoDB" id="27073at2759"/>
<organism evidence="8 9">
    <name type="scientific">Cryptococcus neoformans Tu259-1</name>
    <dbReference type="NCBI Taxonomy" id="1230072"/>
    <lineage>
        <taxon>Eukaryota</taxon>
        <taxon>Fungi</taxon>
        <taxon>Dikarya</taxon>
        <taxon>Basidiomycota</taxon>
        <taxon>Agaricomycotina</taxon>
        <taxon>Tremellomycetes</taxon>
        <taxon>Tremellales</taxon>
        <taxon>Cryptococcaceae</taxon>
        <taxon>Cryptococcus</taxon>
        <taxon>Cryptococcus neoformans species complex</taxon>
    </lineage>
</organism>
<dbReference type="Pfam" id="PF10557">
    <property type="entry name" value="Cullin_Nedd8"/>
    <property type="match status" value="1"/>
</dbReference>
<dbReference type="GO" id="GO:0006511">
    <property type="term" value="P:ubiquitin-dependent protein catabolic process"/>
    <property type="evidence" value="ECO:0007669"/>
    <property type="project" value="InterPro"/>
</dbReference>
<dbReference type="SUPFAM" id="SSF46785">
    <property type="entry name" value="Winged helix' DNA-binding domain"/>
    <property type="match status" value="1"/>
</dbReference>
<sequence>MAMSMGAAKRGKPRIRPPKKIGPDTSIKDTWAKLATAIREIQNHNASKLSFEEHYRYAYNLVLFKHGDQLYSGVQTLIVQHLDRLAEEKIVPTFPRSGGTRGAGKLGGGAEAIERATEGDRFLKAVKGVWEDHTGSMRKLKDVLKYMDKVHAPTANVPPVYELGLSLFLTHIIRQPTIHTHLISTLLSQVQLEREGFTITRSTVRECIDILLRLHVPEREGGASVYQQDFEPEFLRRSGEWYEYEAGEELAKSDASLYLSNVSRRLAEEHDRTIHYLSPSTLPHLQSLLISSLLTPHLSTILNMPGSGLVQMVDKDRYGDLKRLYALFGKVPADEGVGALKKAVAVDIDVRGKAVNAGTADVDPALQDTTTPPAKPKSTPPLTLALQWVHAILLLFDKYTLILSSSFSSSLALQSTINSSFQNVINAHPRAPEFLSLYIDETLKKGKGAKGVGGAAKGVTEEEVEEAKEKTIRIFRFLTDKDKFERYYKNHLARRLLSGKSVGGDAEQEMVGRLKKEVGFQFTHRLEGMFTDMRLSDEAANIFGNDPRYNIPFTLHVSVLTSSNWPPSTLLSLPLTFPPPLLPALEHYQTFYDSRHSGRRLTWQGLLGSADLKVRTRKGQWEVNLSTMGMVVLLAFADLKPGDILSYDELKAQTSLPDAELARTLQSLACGKHRLLVKHPKGREVERDNTFEFNEAFSSPLARIKILQISSASASASTSSAGAGGGGVGAGGQVENAQEREETERQIEEERKHQVEACIVRIMKDRKTMRHNDLVSEVAHQLAKRFVAGVPMIKKRIEGLIDREYLERTEDMGSYRYLA</sequence>
<dbReference type="SMART" id="SM00182">
    <property type="entry name" value="CULLIN"/>
    <property type="match status" value="1"/>
</dbReference>
<dbReference type="Pfam" id="PF00888">
    <property type="entry name" value="Cullin"/>
    <property type="match status" value="1"/>
</dbReference>
<name>A0A854QA49_CRYNE</name>
<dbReference type="Gene3D" id="3.30.230.130">
    <property type="entry name" value="Cullin, Chain C, Domain 2"/>
    <property type="match status" value="1"/>
</dbReference>
<dbReference type="PANTHER" id="PTHR11932">
    <property type="entry name" value="CULLIN"/>
    <property type="match status" value="1"/>
</dbReference>
<dbReference type="Pfam" id="PF26557">
    <property type="entry name" value="Cullin_AB"/>
    <property type="match status" value="1"/>
</dbReference>
<dbReference type="InterPro" id="IPR016158">
    <property type="entry name" value="Cullin_homology"/>
</dbReference>
<evidence type="ECO:0000256" key="5">
    <source>
        <dbReference type="RuleBase" id="RU003829"/>
    </source>
</evidence>
<dbReference type="GO" id="GO:0031461">
    <property type="term" value="C:cullin-RING ubiquitin ligase complex"/>
    <property type="evidence" value="ECO:0007669"/>
    <property type="project" value="InterPro"/>
</dbReference>
<evidence type="ECO:0000256" key="1">
    <source>
        <dbReference type="ARBA" id="ARBA00006019"/>
    </source>
</evidence>
<dbReference type="Proteomes" id="UP000199727">
    <property type="component" value="Unassembled WGS sequence"/>
</dbReference>
<evidence type="ECO:0000256" key="3">
    <source>
        <dbReference type="ARBA" id="ARBA00022843"/>
    </source>
</evidence>
<dbReference type="InterPro" id="IPR045093">
    <property type="entry name" value="Cullin"/>
</dbReference>
<dbReference type="FunFam" id="1.10.10.10:FF:000014">
    <property type="entry name" value="Cullin 1"/>
    <property type="match status" value="1"/>
</dbReference>
<dbReference type="InterPro" id="IPR016157">
    <property type="entry name" value="Cullin_CS"/>
</dbReference>
<evidence type="ECO:0000313" key="8">
    <source>
        <dbReference type="EMBL" id="OXG17665.1"/>
    </source>
</evidence>
<gene>
    <name evidence="8" type="ORF">C361_04653</name>
</gene>
<dbReference type="AlphaFoldDB" id="A0A854QA49"/>
<comment type="similarity">
    <text evidence="1 4 5">Belongs to the cullin family.</text>
</comment>
<evidence type="ECO:0000256" key="2">
    <source>
        <dbReference type="ARBA" id="ARBA00022499"/>
    </source>
</evidence>
<protein>
    <submittedName>
        <fullName evidence="8">Cullin 3</fullName>
    </submittedName>
</protein>
<feature type="compositionally biased region" description="Gly residues" evidence="6">
    <location>
        <begin position="722"/>
        <end position="732"/>
    </location>
</feature>
<evidence type="ECO:0000259" key="7">
    <source>
        <dbReference type="PROSITE" id="PS50069"/>
    </source>
</evidence>
<dbReference type="SUPFAM" id="SSF75632">
    <property type="entry name" value="Cullin homology domain"/>
    <property type="match status" value="1"/>
</dbReference>
<dbReference type="InterPro" id="IPR036390">
    <property type="entry name" value="WH_DNA-bd_sf"/>
</dbReference>